<dbReference type="NCBIfam" id="TIGR01414">
    <property type="entry name" value="autotrans_barl"/>
    <property type="match status" value="1"/>
</dbReference>
<comment type="caution">
    <text evidence="2">The sequence shown here is derived from an EMBL/GenBank/DDBJ whole genome shotgun (WGS) entry which is preliminary data.</text>
</comment>
<dbReference type="Gene3D" id="2.40.128.130">
    <property type="entry name" value="Autotransporter beta-domain"/>
    <property type="match status" value="1"/>
</dbReference>
<evidence type="ECO:0000313" key="2">
    <source>
        <dbReference type="EMBL" id="MDE8033561.1"/>
    </source>
</evidence>
<dbReference type="Gene3D" id="2.160.20.20">
    <property type="match status" value="1"/>
</dbReference>
<evidence type="ECO:0000259" key="1">
    <source>
        <dbReference type="PROSITE" id="PS51208"/>
    </source>
</evidence>
<protein>
    <submittedName>
        <fullName evidence="2">Autotransporter outer membrane beta-barrel domain-containing protein</fullName>
    </submittedName>
</protein>
<proteinExistence type="predicted"/>
<dbReference type="InterPro" id="IPR036709">
    <property type="entry name" value="Autotransporte_beta_dom_sf"/>
</dbReference>
<dbReference type="InterPro" id="IPR006315">
    <property type="entry name" value="OM_autotransptr_brl_dom"/>
</dbReference>
<accession>A0A9X4G125</accession>
<dbReference type="Pfam" id="PF03797">
    <property type="entry name" value="Autotransporter"/>
    <property type="match status" value="1"/>
</dbReference>
<dbReference type="SUPFAM" id="SSF51126">
    <property type="entry name" value="Pectin lyase-like"/>
    <property type="match status" value="1"/>
</dbReference>
<dbReference type="InterPro" id="IPR012332">
    <property type="entry name" value="Autotransporter_pectin_lyase_C"/>
</dbReference>
<name>A0A9X4G125_ACTEU</name>
<dbReference type="SUPFAM" id="SSF103515">
    <property type="entry name" value="Autotransporter"/>
    <property type="match status" value="1"/>
</dbReference>
<dbReference type="EMBL" id="JAPHVQ010000001">
    <property type="protein sequence ID" value="MDE8033561.1"/>
    <property type="molecule type" value="Genomic_DNA"/>
</dbReference>
<dbReference type="RefSeq" id="WP_275216932.1">
    <property type="nucleotide sequence ID" value="NZ_JAPHVQ010000001.1"/>
</dbReference>
<reference evidence="2" key="1">
    <citation type="submission" date="2022-11" db="EMBL/GenBank/DDBJ databases">
        <authorList>
            <person name="Kamali M."/>
            <person name="Peak L."/>
            <person name="Go Y.Y."/>
            <person name="Balasuriya U.B.R."/>
            <person name="Carossino M."/>
        </authorList>
    </citation>
    <scope>NUCLEOTIDE SEQUENCE</scope>
    <source>
        <strain evidence="2">4524</strain>
    </source>
</reference>
<dbReference type="InterPro" id="IPR043990">
    <property type="entry name" value="AC_1"/>
</dbReference>
<feature type="domain" description="Autotransporter" evidence="1">
    <location>
        <begin position="373"/>
        <end position="637"/>
    </location>
</feature>
<dbReference type="PROSITE" id="PS51208">
    <property type="entry name" value="AUTOTRANSPORTER"/>
    <property type="match status" value="1"/>
</dbReference>
<reference evidence="2" key="2">
    <citation type="journal article" date="2023" name="Pathogens">
        <title>Pathological Features and Genomic Characterization of an Actinobacillus equuli subsp. equuli Bearing Unique Virulence-Associated Genes from an Adult Horse with Pleuropneumonia.</title>
        <authorList>
            <person name="Kamali M."/>
            <person name="Carossino M."/>
            <person name="Del Piero F."/>
            <person name="Peak L."/>
            <person name="Mitchell M.S."/>
            <person name="Willette J."/>
            <person name="Baker R."/>
            <person name="Li F."/>
            <person name="Kenez A."/>
            <person name="Balasuriya U.B.R."/>
            <person name="Go Y.Y."/>
        </authorList>
    </citation>
    <scope>NUCLEOTIDE SEQUENCE</scope>
    <source>
        <strain evidence="2">4524</strain>
    </source>
</reference>
<evidence type="ECO:0000313" key="3">
    <source>
        <dbReference type="Proteomes" id="UP001142444"/>
    </source>
</evidence>
<gene>
    <name evidence="2" type="ORF">OQ257_00025</name>
</gene>
<dbReference type="GO" id="GO:0019867">
    <property type="term" value="C:outer membrane"/>
    <property type="evidence" value="ECO:0007669"/>
    <property type="project" value="InterPro"/>
</dbReference>
<dbReference type="InterPro" id="IPR011050">
    <property type="entry name" value="Pectin_lyase_fold/virulence"/>
</dbReference>
<sequence>MFSSKQGTTPNNSPAVKVNSDYSYIKNNKSGDISSAGTAASIDLTGKVIVLENEGAIKPLASFSALTLSATDKAVILNKTGGTLSGNIDAKDSTLYLKNEGNIAEALSSSSAPQIKANNIFMENAGENSQLGSVNLEAKNDIHLKLSSGAGENITLTANNSSTTELDTDKFKFDKLTANGNNDTLTFLNSGTLNNATMSKLNGIEHLKLNNNWDVSEDYDFKGSLVNNNTLAFNSGSAVKFHRLSVAGNYTGNNGVLKMNVGNPHEHDQLVINGDASGHTNVELMNPKSVLGLEQKMKGKALLIKTGSSTADAFTLVKDTYGKYKYKLELKGTDWYLSQLNSLRNDLLAAMGNSALTSQMLFNQTYSDRTGAVRAEDSRLWLRNKFSHTRSQTNSLTAKTKSHHYGVQIGYDWIDTVLHNGTFTAGTFVGYGRESATSYGDDSSIKSHLTGYNVGLYASFENDNWYADSWAAYSAFKTKVDAEEEKFSYRNHSVQASAELGYKLNLWQGEKYSLELVPQAQLIYSKLSQPNLPEEAKLVGTTNWMSRVGTKVALHTPYKKTQPFVAFNLWHNSTQLGVVSEDEVTYTDGMRNIKEVKVGIENWNVVGNLNLSVNYSHRFGGKTFRDSAAQIGVNYKF</sequence>
<dbReference type="CDD" id="cd00253">
    <property type="entry name" value="PL_Passenger_AT"/>
    <property type="match status" value="1"/>
</dbReference>
<dbReference type="SMART" id="SM00869">
    <property type="entry name" value="Autotransporter"/>
    <property type="match status" value="1"/>
</dbReference>
<keyword evidence="3" id="KW-1185">Reference proteome</keyword>
<dbReference type="InterPro" id="IPR005546">
    <property type="entry name" value="Autotransporte_beta"/>
</dbReference>
<organism evidence="2 3">
    <name type="scientific">Actinobacillus equuli subsp. equuli</name>
    <dbReference type="NCBI Taxonomy" id="202947"/>
    <lineage>
        <taxon>Bacteria</taxon>
        <taxon>Pseudomonadati</taxon>
        <taxon>Pseudomonadota</taxon>
        <taxon>Gammaproteobacteria</taxon>
        <taxon>Pasteurellales</taxon>
        <taxon>Pasteurellaceae</taxon>
        <taxon>Actinobacillus</taxon>
    </lineage>
</organism>
<dbReference type="Pfam" id="PF18883">
    <property type="entry name" value="AC_1"/>
    <property type="match status" value="1"/>
</dbReference>
<dbReference type="Proteomes" id="UP001142444">
    <property type="component" value="Unassembled WGS sequence"/>
</dbReference>
<dbReference type="AlphaFoldDB" id="A0A9X4G125"/>